<protein>
    <recommendedName>
        <fullName evidence="6">Myb/SANT-like domain-containing protein</fullName>
    </recommendedName>
</protein>
<dbReference type="PANTHER" id="PTHR46250:SF15">
    <property type="entry name" value="OS01G0523800 PROTEIN"/>
    <property type="match status" value="1"/>
</dbReference>
<feature type="domain" description="Myb/SANT-like" evidence="2">
    <location>
        <begin position="19"/>
        <end position="112"/>
    </location>
</feature>
<dbReference type="Pfam" id="PF23950">
    <property type="entry name" value="MLLE_2"/>
    <property type="match status" value="1"/>
</dbReference>
<evidence type="ECO:0000256" key="1">
    <source>
        <dbReference type="SAM" id="MobiDB-lite"/>
    </source>
</evidence>
<evidence type="ECO:0000259" key="3">
    <source>
        <dbReference type="Pfam" id="PF23950"/>
    </source>
</evidence>
<sequence length="340" mass="37776">MDLSGSSTSTRGRGKNKRKWTVAEDNELVQALYEISLDPRWKGEGGFKNGYCSVLETRLAEKLPTSGISASPHIESRVTHFRTKYGAIEVMLNKSGFDWNQNSNMLQCEKTEYEAHCKYHPEAKGLYGVAFPYYDTLSAIYGSDIATGQGAEGISEAVGNLGQELAAEHGNHQEIDEDRMSRETPVRSTDSASSSFKKRKSNAKGKEYRSVSSDPLLDMLSEVQGDLKAVAKNVGKMADAMEREAAIQEKALNNDPQQMLREKAVAELRKLGFTGTEQIKAATVFVKMPEQISMLLTLDETLRREFILNMLNGMCNFAILLHILFPTIVQMHVLSNNCCS</sequence>
<organism evidence="4 5">
    <name type="scientific">Digitaria exilis</name>
    <dbReference type="NCBI Taxonomy" id="1010633"/>
    <lineage>
        <taxon>Eukaryota</taxon>
        <taxon>Viridiplantae</taxon>
        <taxon>Streptophyta</taxon>
        <taxon>Embryophyta</taxon>
        <taxon>Tracheophyta</taxon>
        <taxon>Spermatophyta</taxon>
        <taxon>Magnoliopsida</taxon>
        <taxon>Liliopsida</taxon>
        <taxon>Poales</taxon>
        <taxon>Poaceae</taxon>
        <taxon>PACMAD clade</taxon>
        <taxon>Panicoideae</taxon>
        <taxon>Panicodae</taxon>
        <taxon>Paniceae</taxon>
        <taxon>Anthephorinae</taxon>
        <taxon>Digitaria</taxon>
    </lineage>
</organism>
<evidence type="ECO:0000313" key="5">
    <source>
        <dbReference type="Proteomes" id="UP000636709"/>
    </source>
</evidence>
<proteinExistence type="predicted"/>
<gene>
    <name evidence="4" type="ORF">HU200_042393</name>
</gene>
<comment type="caution">
    <text evidence="4">The sequence shown here is derived from an EMBL/GenBank/DDBJ whole genome shotgun (WGS) entry which is preliminary data.</text>
</comment>
<name>A0A835ECX6_9POAL</name>
<feature type="region of interest" description="Disordered" evidence="1">
    <location>
        <begin position="171"/>
        <end position="210"/>
    </location>
</feature>
<dbReference type="OrthoDB" id="681295at2759"/>
<dbReference type="EMBL" id="JACEFO010002041">
    <property type="protein sequence ID" value="KAF8688163.1"/>
    <property type="molecule type" value="Genomic_DNA"/>
</dbReference>
<dbReference type="InterPro" id="IPR056623">
    <property type="entry name" value="MLLE_2"/>
</dbReference>
<feature type="compositionally biased region" description="Polar residues" evidence="1">
    <location>
        <begin position="186"/>
        <end position="195"/>
    </location>
</feature>
<accession>A0A835ECX6</accession>
<dbReference type="AlphaFoldDB" id="A0A835ECX6"/>
<evidence type="ECO:0000259" key="2">
    <source>
        <dbReference type="Pfam" id="PF12776"/>
    </source>
</evidence>
<reference evidence="4" key="1">
    <citation type="submission" date="2020-07" db="EMBL/GenBank/DDBJ databases">
        <title>Genome sequence and genetic diversity analysis of an under-domesticated orphan crop, white fonio (Digitaria exilis).</title>
        <authorList>
            <person name="Bennetzen J.L."/>
            <person name="Chen S."/>
            <person name="Ma X."/>
            <person name="Wang X."/>
            <person name="Yssel A.E.J."/>
            <person name="Chaluvadi S.R."/>
            <person name="Johnson M."/>
            <person name="Gangashetty P."/>
            <person name="Hamidou F."/>
            <person name="Sanogo M.D."/>
            <person name="Zwaenepoel A."/>
            <person name="Wallace J."/>
            <person name="Van De Peer Y."/>
            <person name="Van Deynze A."/>
        </authorList>
    </citation>
    <scope>NUCLEOTIDE SEQUENCE</scope>
    <source>
        <tissue evidence="4">Leaves</tissue>
    </source>
</reference>
<dbReference type="InterPro" id="IPR024752">
    <property type="entry name" value="Myb/SANT-like_dom"/>
</dbReference>
<dbReference type="Pfam" id="PF12776">
    <property type="entry name" value="Myb_DNA-bind_3"/>
    <property type="match status" value="1"/>
</dbReference>
<keyword evidence="5" id="KW-1185">Reference proteome</keyword>
<dbReference type="Proteomes" id="UP000636709">
    <property type="component" value="Unassembled WGS sequence"/>
</dbReference>
<evidence type="ECO:0008006" key="6">
    <source>
        <dbReference type="Google" id="ProtNLM"/>
    </source>
</evidence>
<evidence type="ECO:0000313" key="4">
    <source>
        <dbReference type="EMBL" id="KAF8688163.1"/>
    </source>
</evidence>
<dbReference type="PANTHER" id="PTHR46250">
    <property type="entry name" value="MYB/SANT-LIKE DNA-BINDING DOMAIN PROTEIN-RELATED"/>
    <property type="match status" value="1"/>
</dbReference>
<feature type="compositionally biased region" description="Basic and acidic residues" evidence="1">
    <location>
        <begin position="171"/>
        <end position="185"/>
    </location>
</feature>
<feature type="domain" description="MLLE-like" evidence="3">
    <location>
        <begin position="256"/>
        <end position="313"/>
    </location>
</feature>